<evidence type="ECO:0000313" key="2">
    <source>
        <dbReference type="EMBL" id="MED6198364.1"/>
    </source>
</evidence>
<gene>
    <name evidence="2" type="ORF">PIB30_065673</name>
</gene>
<evidence type="ECO:0000313" key="3">
    <source>
        <dbReference type="Proteomes" id="UP001341840"/>
    </source>
</evidence>
<dbReference type="InterPro" id="IPR046796">
    <property type="entry name" value="Transposase_32_dom"/>
</dbReference>
<dbReference type="EMBL" id="JASCZI010212106">
    <property type="protein sequence ID" value="MED6198364.1"/>
    <property type="molecule type" value="Genomic_DNA"/>
</dbReference>
<reference evidence="2 3" key="1">
    <citation type="journal article" date="2023" name="Plants (Basel)">
        <title>Bridging the Gap: Combining Genomics and Transcriptomics Approaches to Understand Stylosanthes scabra, an Orphan Legume from the Brazilian Caatinga.</title>
        <authorList>
            <person name="Ferreira-Neto J.R.C."/>
            <person name="da Silva M.D."/>
            <person name="Binneck E."/>
            <person name="de Melo N.F."/>
            <person name="da Silva R.H."/>
            <person name="de Melo A.L.T.M."/>
            <person name="Pandolfi V."/>
            <person name="Bustamante F.O."/>
            <person name="Brasileiro-Vidal A.C."/>
            <person name="Benko-Iseppon A.M."/>
        </authorList>
    </citation>
    <scope>NUCLEOTIDE SEQUENCE [LARGE SCALE GENOMIC DNA]</scope>
    <source>
        <tissue evidence="2">Leaves</tissue>
    </source>
</reference>
<accession>A0ABU6XJY0</accession>
<name>A0ABU6XJY0_9FABA</name>
<sequence length="283" mass="31986">MASSSAPASVLDDYHFREVFNQTLFESNVRRKKIIPEVGFNLNEDEYPQIREQIALRGWRRLAAPMTGVSELLVQEFDANAAVSDEEVANAGQLPYKSFVRGVVVDFSPKNIRRIMRFKAETLGAETDYRTRQATDQRLDEVLADLCIPEATWRLSSSQPAVPIQLRRAELLPLARGWQEFIIHSLVPMGNKSEITVARAILVNSIMRGEDVRAEDIIADNMAVIAQGLQGKGNLSFPCTIYKLCKDAGVPLREFRRTSKILKEKLITAKRMESMRIPRNVPQ</sequence>
<protein>
    <recommendedName>
        <fullName evidence="1">Putative plant transposon protein domain-containing protein</fullName>
    </recommendedName>
</protein>
<keyword evidence="3" id="KW-1185">Reference proteome</keyword>
<proteinExistence type="predicted"/>
<feature type="domain" description="Putative plant transposon protein" evidence="1">
    <location>
        <begin position="57"/>
        <end position="251"/>
    </location>
</feature>
<comment type="caution">
    <text evidence="2">The sequence shown here is derived from an EMBL/GenBank/DDBJ whole genome shotgun (WGS) entry which is preliminary data.</text>
</comment>
<evidence type="ECO:0000259" key="1">
    <source>
        <dbReference type="Pfam" id="PF20167"/>
    </source>
</evidence>
<organism evidence="2 3">
    <name type="scientific">Stylosanthes scabra</name>
    <dbReference type="NCBI Taxonomy" id="79078"/>
    <lineage>
        <taxon>Eukaryota</taxon>
        <taxon>Viridiplantae</taxon>
        <taxon>Streptophyta</taxon>
        <taxon>Embryophyta</taxon>
        <taxon>Tracheophyta</taxon>
        <taxon>Spermatophyta</taxon>
        <taxon>Magnoliopsida</taxon>
        <taxon>eudicotyledons</taxon>
        <taxon>Gunneridae</taxon>
        <taxon>Pentapetalae</taxon>
        <taxon>rosids</taxon>
        <taxon>fabids</taxon>
        <taxon>Fabales</taxon>
        <taxon>Fabaceae</taxon>
        <taxon>Papilionoideae</taxon>
        <taxon>50 kb inversion clade</taxon>
        <taxon>dalbergioids sensu lato</taxon>
        <taxon>Dalbergieae</taxon>
        <taxon>Pterocarpus clade</taxon>
        <taxon>Stylosanthes</taxon>
    </lineage>
</organism>
<dbReference type="Pfam" id="PF20167">
    <property type="entry name" value="Transposase_32"/>
    <property type="match status" value="1"/>
</dbReference>
<dbReference type="Proteomes" id="UP001341840">
    <property type="component" value="Unassembled WGS sequence"/>
</dbReference>